<dbReference type="AlphaFoldDB" id="A0A314KYE7"/>
<reference evidence="2" key="1">
    <citation type="submission" date="2016-11" db="EMBL/GenBank/DDBJ databases">
        <title>The genome of Nicotiana attenuata.</title>
        <authorList>
            <person name="Xu S."/>
            <person name="Brockmoeller T."/>
            <person name="Gaquerel E."/>
            <person name="Navarro A."/>
            <person name="Kuhl H."/>
            <person name="Gase K."/>
            <person name="Ling Z."/>
            <person name="Zhou W."/>
            <person name="Kreitzer C."/>
            <person name="Stanke M."/>
            <person name="Tang H."/>
            <person name="Lyons E."/>
            <person name="Pandey P."/>
            <person name="Pandey S.P."/>
            <person name="Timmermann B."/>
            <person name="Baldwin I.T."/>
        </authorList>
    </citation>
    <scope>NUCLEOTIDE SEQUENCE [LARGE SCALE GENOMIC DNA]</scope>
    <source>
        <strain evidence="2">UT</strain>
    </source>
</reference>
<keyword evidence="1" id="KW-1133">Transmembrane helix</keyword>
<organism evidence="2 3">
    <name type="scientific">Nicotiana attenuata</name>
    <name type="common">Coyote tobacco</name>
    <dbReference type="NCBI Taxonomy" id="49451"/>
    <lineage>
        <taxon>Eukaryota</taxon>
        <taxon>Viridiplantae</taxon>
        <taxon>Streptophyta</taxon>
        <taxon>Embryophyta</taxon>
        <taxon>Tracheophyta</taxon>
        <taxon>Spermatophyta</taxon>
        <taxon>Magnoliopsida</taxon>
        <taxon>eudicotyledons</taxon>
        <taxon>Gunneridae</taxon>
        <taxon>Pentapetalae</taxon>
        <taxon>asterids</taxon>
        <taxon>lamiids</taxon>
        <taxon>Solanales</taxon>
        <taxon>Solanaceae</taxon>
        <taxon>Nicotianoideae</taxon>
        <taxon>Nicotianeae</taxon>
        <taxon>Nicotiana</taxon>
    </lineage>
</organism>
<dbReference type="Proteomes" id="UP000187609">
    <property type="component" value="Unassembled WGS sequence"/>
</dbReference>
<dbReference type="SMR" id="A0A314KYE7"/>
<keyword evidence="1" id="KW-0812">Transmembrane</keyword>
<protein>
    <submittedName>
        <fullName evidence="2">Uncharacterized protein</fullName>
    </submittedName>
</protein>
<gene>
    <name evidence="2" type="ORF">A4A49_29546</name>
</gene>
<feature type="transmembrane region" description="Helical" evidence="1">
    <location>
        <begin position="46"/>
        <end position="63"/>
    </location>
</feature>
<keyword evidence="3" id="KW-1185">Reference proteome</keyword>
<evidence type="ECO:0000256" key="1">
    <source>
        <dbReference type="SAM" id="Phobius"/>
    </source>
</evidence>
<dbReference type="Gramene" id="OIT33714">
    <property type="protein sequence ID" value="OIT33714"/>
    <property type="gene ID" value="A4A49_29546"/>
</dbReference>
<name>A0A314KYE7_NICAT</name>
<evidence type="ECO:0000313" key="3">
    <source>
        <dbReference type="Proteomes" id="UP000187609"/>
    </source>
</evidence>
<comment type="caution">
    <text evidence="2">The sequence shown here is derived from an EMBL/GenBank/DDBJ whole genome shotgun (WGS) entry which is preliminary data.</text>
</comment>
<proteinExistence type="predicted"/>
<dbReference type="EMBL" id="MJEQ01000835">
    <property type="protein sequence ID" value="OIT33714.1"/>
    <property type="molecule type" value="Genomic_DNA"/>
</dbReference>
<sequence>MKKMESARRLATVVVQQLAQTREFFHHILAASKYTLQGVQDVWSCSYPLLMLMLMLIFLNWLAKWK</sequence>
<evidence type="ECO:0000313" key="2">
    <source>
        <dbReference type="EMBL" id="OIT33714.1"/>
    </source>
</evidence>
<keyword evidence="1" id="KW-0472">Membrane</keyword>
<accession>A0A314KYE7</accession>